<sequence length="105" mass="12158">MDPKASRDLTSLRPGISHYSRLPVQRRAIQLVMQLMPEMSRHYAYAVFKNQLVKFPSVECRKMSRPRVLVMRQNLNYGSSLARKRFFQNKPRQGAPHAESPSKTG</sequence>
<dbReference type="EMBL" id="BGPR01051745">
    <property type="protein sequence ID" value="GBO28648.1"/>
    <property type="molecule type" value="Genomic_DNA"/>
</dbReference>
<dbReference type="Proteomes" id="UP000499080">
    <property type="component" value="Unassembled WGS sequence"/>
</dbReference>
<name>A0A4Y2VWA5_ARAVE</name>
<evidence type="ECO:0000256" key="1">
    <source>
        <dbReference type="SAM" id="MobiDB-lite"/>
    </source>
</evidence>
<protein>
    <submittedName>
        <fullName evidence="2">Uncharacterized protein</fullName>
    </submittedName>
</protein>
<evidence type="ECO:0000313" key="2">
    <source>
        <dbReference type="EMBL" id="GBO28648.1"/>
    </source>
</evidence>
<dbReference type="AlphaFoldDB" id="A0A4Y2VWA5"/>
<comment type="caution">
    <text evidence="2">The sequence shown here is derived from an EMBL/GenBank/DDBJ whole genome shotgun (WGS) entry which is preliminary data.</text>
</comment>
<keyword evidence="3" id="KW-1185">Reference proteome</keyword>
<feature type="region of interest" description="Disordered" evidence="1">
    <location>
        <begin position="86"/>
        <end position="105"/>
    </location>
</feature>
<proteinExistence type="predicted"/>
<accession>A0A4Y2VWA5</accession>
<reference evidence="2 3" key="1">
    <citation type="journal article" date="2019" name="Sci. Rep.">
        <title>Orb-weaving spider Araneus ventricosus genome elucidates the spidroin gene catalogue.</title>
        <authorList>
            <person name="Kono N."/>
            <person name="Nakamura H."/>
            <person name="Ohtoshi R."/>
            <person name="Moran D.A.P."/>
            <person name="Shinohara A."/>
            <person name="Yoshida Y."/>
            <person name="Fujiwara M."/>
            <person name="Mori M."/>
            <person name="Tomita M."/>
            <person name="Arakawa K."/>
        </authorList>
    </citation>
    <scope>NUCLEOTIDE SEQUENCE [LARGE SCALE GENOMIC DNA]</scope>
</reference>
<organism evidence="2 3">
    <name type="scientific">Araneus ventricosus</name>
    <name type="common">Orbweaver spider</name>
    <name type="synonym">Epeira ventricosa</name>
    <dbReference type="NCBI Taxonomy" id="182803"/>
    <lineage>
        <taxon>Eukaryota</taxon>
        <taxon>Metazoa</taxon>
        <taxon>Ecdysozoa</taxon>
        <taxon>Arthropoda</taxon>
        <taxon>Chelicerata</taxon>
        <taxon>Arachnida</taxon>
        <taxon>Araneae</taxon>
        <taxon>Araneomorphae</taxon>
        <taxon>Entelegynae</taxon>
        <taxon>Araneoidea</taxon>
        <taxon>Araneidae</taxon>
        <taxon>Araneus</taxon>
    </lineage>
</organism>
<evidence type="ECO:0000313" key="3">
    <source>
        <dbReference type="Proteomes" id="UP000499080"/>
    </source>
</evidence>
<gene>
    <name evidence="2" type="ORF">AVEN_22224_1</name>
</gene>